<dbReference type="SMART" id="SM00448">
    <property type="entry name" value="REC"/>
    <property type="match status" value="1"/>
</dbReference>
<dbReference type="PANTHER" id="PTHR43228">
    <property type="entry name" value="TWO-COMPONENT RESPONSE REGULATOR"/>
    <property type="match status" value="1"/>
</dbReference>
<dbReference type="Gene3D" id="3.40.50.2300">
    <property type="match status" value="1"/>
</dbReference>
<evidence type="ECO:0000259" key="2">
    <source>
        <dbReference type="PROSITE" id="PS50110"/>
    </source>
</evidence>
<accession>F8F4R3</accession>
<dbReference type="HOGENOM" id="CLU_080651_0_0_9"/>
<protein>
    <submittedName>
        <fullName evidence="3">Two-component response regulator</fullName>
    </submittedName>
</protein>
<organism evidence="3 4">
    <name type="scientific">Paenibacillus mucilaginosus (strain KNP414)</name>
    <dbReference type="NCBI Taxonomy" id="1036673"/>
    <lineage>
        <taxon>Bacteria</taxon>
        <taxon>Bacillati</taxon>
        <taxon>Bacillota</taxon>
        <taxon>Bacilli</taxon>
        <taxon>Bacillales</taxon>
        <taxon>Paenibacillaceae</taxon>
        <taxon>Paenibacillus</taxon>
    </lineage>
</organism>
<feature type="modified residue" description="4-aspartylphosphate" evidence="1">
    <location>
        <position position="55"/>
    </location>
</feature>
<feature type="domain" description="Response regulatory" evidence="2">
    <location>
        <begin position="3"/>
        <end position="119"/>
    </location>
</feature>
<evidence type="ECO:0000313" key="3">
    <source>
        <dbReference type="EMBL" id="AEI39455.1"/>
    </source>
</evidence>
<dbReference type="InterPro" id="IPR001789">
    <property type="entry name" value="Sig_transdc_resp-reg_receiver"/>
</dbReference>
<reference evidence="4" key="1">
    <citation type="submission" date="2011-06" db="EMBL/GenBank/DDBJ databases">
        <title>Complete genome sequence of Paenibacillus mucilaginosus KNP414.</title>
        <authorList>
            <person name="Wang J."/>
            <person name="Hu S."/>
            <person name="Hu X."/>
            <person name="Zhang B."/>
            <person name="Dong D."/>
            <person name="Zhang S."/>
            <person name="Zhao K."/>
            <person name="Wu D."/>
        </authorList>
    </citation>
    <scope>NUCLEOTIDE SEQUENCE [LARGE SCALE GENOMIC DNA]</scope>
    <source>
        <strain evidence="4">KNP414</strain>
    </source>
</reference>
<dbReference type="PANTHER" id="PTHR43228:SF8">
    <property type="entry name" value="TRANSCRIPTIONAL REGULATORY PROTEIN GLNL"/>
    <property type="match status" value="1"/>
</dbReference>
<dbReference type="Pfam" id="PF08664">
    <property type="entry name" value="YcbB"/>
    <property type="match status" value="1"/>
</dbReference>
<dbReference type="RefSeq" id="WP_013914619.1">
    <property type="nucleotide sequence ID" value="NC_015690.1"/>
</dbReference>
<dbReference type="Proteomes" id="UP000006620">
    <property type="component" value="Chromosome"/>
</dbReference>
<evidence type="ECO:0000256" key="1">
    <source>
        <dbReference type="PROSITE-ProRule" id="PRU00169"/>
    </source>
</evidence>
<evidence type="ECO:0000313" key="4">
    <source>
        <dbReference type="Proteomes" id="UP000006620"/>
    </source>
</evidence>
<dbReference type="EMBL" id="CP002869">
    <property type="protein sequence ID" value="AEI39455.1"/>
    <property type="molecule type" value="Genomic_DNA"/>
</dbReference>
<dbReference type="AlphaFoldDB" id="F8F4R3"/>
<reference evidence="3 4" key="2">
    <citation type="journal article" date="2013" name="Genome Announc.">
        <title>Genome Sequence of Growth-Improving Paenibacillus mucilaginosus Strain KNP414.</title>
        <authorList>
            <person name="Lu J.J."/>
            <person name="Wang J.F."/>
            <person name="Hu X.F."/>
        </authorList>
    </citation>
    <scope>NUCLEOTIDE SEQUENCE [LARGE SCALE GENOMIC DNA]</scope>
    <source>
        <strain evidence="3 4">KNP414</strain>
    </source>
</reference>
<gene>
    <name evidence="3" type="ordered locus">KNP414_00865</name>
</gene>
<dbReference type="KEGG" id="pms:KNP414_00865"/>
<dbReference type="Pfam" id="PF00072">
    <property type="entry name" value="Response_reg"/>
    <property type="match status" value="1"/>
</dbReference>
<keyword evidence="1" id="KW-0597">Phosphoprotein</keyword>
<dbReference type="PROSITE" id="PS50110">
    <property type="entry name" value="RESPONSE_REGULATORY"/>
    <property type="match status" value="1"/>
</dbReference>
<sequence>MMRFFIVDDDPAVRFMLAQIIEDEDLGEVAGEAEDGALVDGGVLALKKVDVVLIDLLMPRRDGIETVKSLSGSFDGLFVMISQVESKDLIGEAYAAGIEYYITKPVNRLEVIGVIRKVEQHLLLHQSIRDIRRSLSVIGMDPQQEKRSQGFGDRSLLSAANDVLSELGMLGESGSRDLLDMVQYLERWEKARGSDYAFPSLGEVFEEVALARLGASVSPADLRKEVKAAEQRVRRAVAEAQSHLASLGLIDYSHPKFEQYAASLFDLSEIRKKMKEMEEGDSSAAGSSVRTNTKKFVQGLYLESKRLISRM</sequence>
<dbReference type="InterPro" id="IPR013972">
    <property type="entry name" value="YcbB"/>
</dbReference>
<dbReference type="GO" id="GO:0000160">
    <property type="term" value="P:phosphorelay signal transduction system"/>
    <property type="evidence" value="ECO:0007669"/>
    <property type="project" value="InterPro"/>
</dbReference>
<dbReference type="InterPro" id="IPR052048">
    <property type="entry name" value="ST_Response_Regulator"/>
</dbReference>
<proteinExistence type="predicted"/>
<dbReference type="SUPFAM" id="SSF52172">
    <property type="entry name" value="CheY-like"/>
    <property type="match status" value="1"/>
</dbReference>
<dbReference type="PATRIC" id="fig|1036673.3.peg.770"/>
<dbReference type="InterPro" id="IPR011006">
    <property type="entry name" value="CheY-like_superfamily"/>
</dbReference>
<name>F8F4R3_PAEMK</name>